<dbReference type="EMBL" id="CR378677">
    <property type="protein sequence ID" value="CAG22529.1"/>
    <property type="molecule type" value="Genomic_DNA"/>
</dbReference>
<dbReference type="KEGG" id="ppr:PBPRB0656"/>
<dbReference type="SUPFAM" id="SSF48452">
    <property type="entry name" value="TPR-like"/>
    <property type="match status" value="1"/>
</dbReference>
<dbReference type="InterPro" id="IPR052048">
    <property type="entry name" value="ST_Response_Regulator"/>
</dbReference>
<accession>Q6LJK1</accession>
<dbReference type="eggNOG" id="COG0784">
    <property type="taxonomic scope" value="Bacteria"/>
</dbReference>
<protein>
    <recommendedName>
        <fullName evidence="3">Response regulatory domain-containing protein</fullName>
    </recommendedName>
</protein>
<dbReference type="Pfam" id="PF00072">
    <property type="entry name" value="Response_reg"/>
    <property type="match status" value="1"/>
</dbReference>
<dbReference type="GO" id="GO:0000160">
    <property type="term" value="P:phosphorelay signal transduction system"/>
    <property type="evidence" value="ECO:0007669"/>
    <property type="project" value="InterPro"/>
</dbReference>
<dbReference type="PROSITE" id="PS50110">
    <property type="entry name" value="RESPONSE_REGULATORY"/>
    <property type="match status" value="1"/>
</dbReference>
<evidence type="ECO:0000313" key="5">
    <source>
        <dbReference type="Proteomes" id="UP000000593"/>
    </source>
</evidence>
<dbReference type="Gene3D" id="3.40.50.2300">
    <property type="match status" value="1"/>
</dbReference>
<dbReference type="PANTHER" id="PTHR43228:SF1">
    <property type="entry name" value="TWO-COMPONENT RESPONSE REGULATOR ARR22"/>
    <property type="match status" value="1"/>
</dbReference>
<evidence type="ECO:0000313" key="4">
    <source>
        <dbReference type="EMBL" id="CAG22529.1"/>
    </source>
</evidence>
<reference evidence="5" key="1">
    <citation type="journal article" date="2005" name="Science">
        <title>Life at depth: Photobacterium profundum genome sequence and expression analysis.</title>
        <authorList>
            <person name="Vezzi A."/>
            <person name="Campanaro S."/>
            <person name="D'Angelo M."/>
            <person name="Simonato F."/>
            <person name="Vitulo N."/>
            <person name="Lauro F.M."/>
            <person name="Cestaro A."/>
            <person name="Malacrida G."/>
            <person name="Simionati B."/>
            <person name="Cannata N."/>
            <person name="Romualdi C."/>
            <person name="Bartlett D.H."/>
            <person name="Valle G."/>
        </authorList>
    </citation>
    <scope>NUCLEOTIDE SEQUENCE [LARGE SCALE GENOMIC DNA]</scope>
    <source>
        <strain evidence="5">ATCC BAA-1253 / SS9</strain>
    </source>
</reference>
<evidence type="ECO:0000256" key="2">
    <source>
        <dbReference type="SAM" id="Coils"/>
    </source>
</evidence>
<keyword evidence="5" id="KW-1185">Reference proteome</keyword>
<dbReference type="Gene3D" id="1.25.40.10">
    <property type="entry name" value="Tetratricopeptide repeat domain"/>
    <property type="match status" value="1"/>
</dbReference>
<feature type="domain" description="Response regulatory" evidence="3">
    <location>
        <begin position="6"/>
        <end position="127"/>
    </location>
</feature>
<name>Q6LJK1_PHOPR</name>
<dbReference type="eggNOG" id="COG0457">
    <property type="taxonomic scope" value="Bacteria"/>
</dbReference>
<dbReference type="SUPFAM" id="SSF52172">
    <property type="entry name" value="CheY-like"/>
    <property type="match status" value="1"/>
</dbReference>
<dbReference type="PANTHER" id="PTHR43228">
    <property type="entry name" value="TWO-COMPONENT RESPONSE REGULATOR"/>
    <property type="match status" value="1"/>
</dbReference>
<sequence length="549" mass="63379">MLSTKKFLIIDDSDIAISIMRTTLHRANVRNSNIDSTINSHKAIRLLTKHKYDVVLCDYNMGNHIDGALIFDEIKQRKLISSDAIFICITGDNTLKAVTHLIELEPDDYLLKPYSYFEFIERIENVIIRKNVLSPLLFAMDNKDYQAALDLCDRYRNSSPQYLNYLNRIYGDCLLNLKRHQEARLFYEDACKHTDHVWPNIGFGQALQELGEYTKAEDIFRDILVQYPTQPVARRSLAKGMMMRNQNSEALEQFNILHKINPANPLRELIIANLHAALREYDKAAFSYQLFITKVIGTNRYSNSVSVNISISLLLASLYTDDKRKREKLINEARYEINELKLRMENEQINPTEELSLLAGFGVLACMSGDFKRCFIIANKIKRECLPIKDFYTALNIAQLYAFCGMPDLYEKSILQAKQLCGETEDGVLLQSQIKLLKGCQEEIRQRLNEGKKFTVSALEHSQNNYADKAINDAYNAFFRAPFSFKLCFLILELMIVDESPPLNLVENKSIIESCYWVYCNDNRPSKAEKNKADELFNLAMEKGFCRRV</sequence>
<organism evidence="4 5">
    <name type="scientific">Photobacterium profundum (strain SS9)</name>
    <dbReference type="NCBI Taxonomy" id="298386"/>
    <lineage>
        <taxon>Bacteria</taxon>
        <taxon>Pseudomonadati</taxon>
        <taxon>Pseudomonadota</taxon>
        <taxon>Gammaproteobacteria</taxon>
        <taxon>Vibrionales</taxon>
        <taxon>Vibrionaceae</taxon>
        <taxon>Photobacterium</taxon>
    </lineage>
</organism>
<dbReference type="Proteomes" id="UP000000593">
    <property type="component" value="Chromosome 2"/>
</dbReference>
<feature type="modified residue" description="4-aspartylphosphate" evidence="1">
    <location>
        <position position="58"/>
    </location>
</feature>
<dbReference type="RefSeq" id="WP_011220745.1">
    <property type="nucleotide sequence ID" value="NC_006371.1"/>
</dbReference>
<feature type="coiled-coil region" evidence="2">
    <location>
        <begin position="323"/>
        <end position="350"/>
    </location>
</feature>
<dbReference type="AlphaFoldDB" id="Q6LJK1"/>
<dbReference type="SMART" id="SM00448">
    <property type="entry name" value="REC"/>
    <property type="match status" value="1"/>
</dbReference>
<keyword evidence="2" id="KW-0175">Coiled coil</keyword>
<proteinExistence type="predicted"/>
<dbReference type="InterPro" id="IPR014460">
    <property type="entry name" value="Sig_transdc_resp-reg_VieB"/>
</dbReference>
<gene>
    <name evidence="4" type="ordered locus">PBPRB0656</name>
</gene>
<keyword evidence="1" id="KW-0597">Phosphoprotein</keyword>
<dbReference type="InterPro" id="IPR011990">
    <property type="entry name" value="TPR-like_helical_dom_sf"/>
</dbReference>
<dbReference type="InterPro" id="IPR011006">
    <property type="entry name" value="CheY-like_superfamily"/>
</dbReference>
<evidence type="ECO:0000256" key="1">
    <source>
        <dbReference type="PROSITE-ProRule" id="PRU00169"/>
    </source>
</evidence>
<evidence type="ECO:0000259" key="3">
    <source>
        <dbReference type="PROSITE" id="PS50110"/>
    </source>
</evidence>
<dbReference type="InterPro" id="IPR001789">
    <property type="entry name" value="Sig_transdc_resp-reg_receiver"/>
</dbReference>
<dbReference type="HOGENOM" id="CLU_035496_0_0_6"/>
<dbReference type="STRING" id="298386.PBPRB0656"/>
<dbReference type="PIRSF" id="PIRSF011521">
    <property type="entry name" value="VieB"/>
    <property type="match status" value="1"/>
</dbReference>